<evidence type="ECO:0000256" key="2">
    <source>
        <dbReference type="ARBA" id="ARBA00022490"/>
    </source>
</evidence>
<dbReference type="InterPro" id="IPR004390">
    <property type="entry name" value="SR_rcpt_FtsY"/>
</dbReference>
<feature type="domain" description="SRP54-type proteins GTP-binding" evidence="10">
    <location>
        <begin position="270"/>
        <end position="283"/>
    </location>
</feature>
<dbReference type="GO" id="GO:0006614">
    <property type="term" value="P:SRP-dependent cotranslational protein targeting to membrane"/>
    <property type="evidence" value="ECO:0007669"/>
    <property type="project" value="InterPro"/>
</dbReference>
<keyword evidence="5 9" id="KW-0342">GTP-binding</keyword>
<dbReference type="PROSITE" id="PS00300">
    <property type="entry name" value="SRP54"/>
    <property type="match status" value="1"/>
</dbReference>
<name>A0A6A8MBF2_9FIRM</name>
<comment type="function">
    <text evidence="9">Involved in targeting and insertion of nascent membrane proteins into the cytoplasmic membrane. Acts as a receptor for the complex formed by the signal recognition particle (SRP) and the ribosome-nascent chain (RNC).</text>
</comment>
<protein>
    <recommendedName>
        <fullName evidence="9">Signal recognition particle receptor FtsY</fullName>
        <shortName evidence="9">SRP receptor</shortName>
        <ecNumber evidence="9">3.6.5.4</ecNumber>
    </recommendedName>
</protein>
<dbReference type="GO" id="GO:0005047">
    <property type="term" value="F:signal recognition particle binding"/>
    <property type="evidence" value="ECO:0007669"/>
    <property type="project" value="TreeGrafter"/>
</dbReference>
<evidence type="ECO:0000259" key="10">
    <source>
        <dbReference type="PROSITE" id="PS00300"/>
    </source>
</evidence>
<organism evidence="11">
    <name type="scientific">Baileyella intestinalis</name>
    <dbReference type="NCBI Taxonomy" id="2606709"/>
    <lineage>
        <taxon>Bacteria</taxon>
        <taxon>Bacillati</taxon>
        <taxon>Bacillota</taxon>
        <taxon>Clostridia</taxon>
        <taxon>Peptostreptococcales</taxon>
        <taxon>Anaerovoracaceae</taxon>
        <taxon>Baileyella</taxon>
    </lineage>
</organism>
<evidence type="ECO:0000256" key="3">
    <source>
        <dbReference type="ARBA" id="ARBA00022741"/>
    </source>
</evidence>
<gene>
    <name evidence="9 11" type="primary">ftsY</name>
    <name evidence="11" type="ORF">FYJ66_06360</name>
</gene>
<evidence type="ECO:0000256" key="6">
    <source>
        <dbReference type="ARBA" id="ARBA00023136"/>
    </source>
</evidence>
<dbReference type="GO" id="GO:0005525">
    <property type="term" value="F:GTP binding"/>
    <property type="evidence" value="ECO:0007669"/>
    <property type="project" value="UniProtKB-UniRule"/>
</dbReference>
<dbReference type="Pfam" id="PF00448">
    <property type="entry name" value="SRP54"/>
    <property type="match status" value="1"/>
</dbReference>
<dbReference type="SMART" id="SM00382">
    <property type="entry name" value="AAA"/>
    <property type="match status" value="1"/>
</dbReference>
<dbReference type="InterPro" id="IPR003593">
    <property type="entry name" value="AAA+_ATPase"/>
</dbReference>
<dbReference type="GO" id="GO:0005886">
    <property type="term" value="C:plasma membrane"/>
    <property type="evidence" value="ECO:0007669"/>
    <property type="project" value="UniProtKB-SubCell"/>
</dbReference>
<dbReference type="SMART" id="SM00963">
    <property type="entry name" value="SRP54_N"/>
    <property type="match status" value="1"/>
</dbReference>
<dbReference type="CDD" id="cd17874">
    <property type="entry name" value="FtsY"/>
    <property type="match status" value="1"/>
</dbReference>
<keyword evidence="7 9" id="KW-0675">Receptor</keyword>
<feature type="binding site" evidence="9">
    <location>
        <begin position="103"/>
        <end position="110"/>
    </location>
    <ligand>
        <name>GTP</name>
        <dbReference type="ChEBI" id="CHEBI:37565"/>
    </ligand>
</feature>
<dbReference type="InterPro" id="IPR027417">
    <property type="entry name" value="P-loop_NTPase"/>
</dbReference>
<dbReference type="PANTHER" id="PTHR43134">
    <property type="entry name" value="SIGNAL RECOGNITION PARTICLE RECEPTOR SUBUNIT ALPHA"/>
    <property type="match status" value="1"/>
</dbReference>
<keyword evidence="4 9" id="KW-0378">Hydrolase</keyword>
<dbReference type="Gene3D" id="1.20.120.140">
    <property type="entry name" value="Signal recognition particle SRP54, nucleotide-binding domain"/>
    <property type="match status" value="1"/>
</dbReference>
<feature type="binding site" evidence="9">
    <location>
        <begin position="249"/>
        <end position="252"/>
    </location>
    <ligand>
        <name>GTP</name>
        <dbReference type="ChEBI" id="CHEBI:37565"/>
    </ligand>
</feature>
<proteinExistence type="inferred from homology"/>
<dbReference type="SUPFAM" id="SSF52540">
    <property type="entry name" value="P-loop containing nucleoside triphosphate hydrolases"/>
    <property type="match status" value="1"/>
</dbReference>
<dbReference type="InterPro" id="IPR000897">
    <property type="entry name" value="SRP54_GTPase_dom"/>
</dbReference>
<dbReference type="RefSeq" id="WP_154572676.1">
    <property type="nucleotide sequence ID" value="NZ_VUNB01000004.1"/>
</dbReference>
<keyword evidence="3 9" id="KW-0547">Nucleotide-binding</keyword>
<dbReference type="GO" id="GO:0005737">
    <property type="term" value="C:cytoplasm"/>
    <property type="evidence" value="ECO:0007669"/>
    <property type="project" value="UniProtKB-SubCell"/>
</dbReference>
<dbReference type="FunFam" id="3.40.50.300:FF:000053">
    <property type="entry name" value="Signal recognition particle receptor FtsY"/>
    <property type="match status" value="1"/>
</dbReference>
<dbReference type="InterPro" id="IPR013822">
    <property type="entry name" value="Signal_recog_particl_SRP54_hlx"/>
</dbReference>
<dbReference type="Gene3D" id="3.40.50.300">
    <property type="entry name" value="P-loop containing nucleotide triphosphate hydrolases"/>
    <property type="match status" value="1"/>
</dbReference>
<keyword evidence="6 9" id="KW-0472">Membrane</keyword>
<dbReference type="SMART" id="SM00962">
    <property type="entry name" value="SRP54"/>
    <property type="match status" value="1"/>
</dbReference>
<dbReference type="Pfam" id="PF02881">
    <property type="entry name" value="SRP54_N"/>
    <property type="match status" value="1"/>
</dbReference>
<dbReference type="EC" id="3.6.5.4" evidence="9"/>
<evidence type="ECO:0000256" key="7">
    <source>
        <dbReference type="ARBA" id="ARBA00023170"/>
    </source>
</evidence>
<dbReference type="NCBIfam" id="TIGR00064">
    <property type="entry name" value="ftsY"/>
    <property type="match status" value="1"/>
</dbReference>
<sequence length="298" mass="32724">MGLFSQKGTFKKLTEHITNVIVGNPNIDENFYDELEESLIISDIGVETTEHIMERLREEVNARYITKTDDIKKTLESIIAELVDKGERNRFSRENPLVVLMIGINGGGKTTSIGKIAAMCKKEGRSVLLAAADTFRAAAAEQLEIWGQRTGVRVIRHQEGTDPSAVIYDGIQSAKANGIDVLICDTAGRLQNKGNLMKELEKMNRVIDKEYPEAARETLLVLDATTGKNAVSQAKEFSQITDITGIVLTKMDGTARGGISITVADEFDLPIKFIGVGEGIEDLKEFDPKEFAGGIFDE</sequence>
<evidence type="ECO:0000256" key="5">
    <source>
        <dbReference type="ARBA" id="ARBA00023134"/>
    </source>
</evidence>
<dbReference type="PANTHER" id="PTHR43134:SF1">
    <property type="entry name" value="SIGNAL RECOGNITION PARTICLE RECEPTOR SUBUNIT ALPHA"/>
    <property type="match status" value="1"/>
</dbReference>
<comment type="caution">
    <text evidence="11">The sequence shown here is derived from an EMBL/GenBank/DDBJ whole genome shotgun (WGS) entry which is preliminary data.</text>
</comment>
<accession>A0A6A8MBF2</accession>
<reference evidence="11" key="1">
    <citation type="submission" date="2019-09" db="EMBL/GenBank/DDBJ databases">
        <title>In-depth cultivation of the pig gut microbiome towards novel bacterial diversity and tailored functional studies.</title>
        <authorList>
            <person name="Wylensek D."/>
            <person name="Hitch T.C.A."/>
            <person name="Clavel T."/>
        </authorList>
    </citation>
    <scope>NUCLEOTIDE SEQUENCE</scope>
    <source>
        <strain evidence="11">RF-744-FAT-WT-3</strain>
    </source>
</reference>
<evidence type="ECO:0000256" key="4">
    <source>
        <dbReference type="ARBA" id="ARBA00022801"/>
    </source>
</evidence>
<comment type="catalytic activity">
    <reaction evidence="8 9">
        <text>GTP + H2O = GDP + phosphate + H(+)</text>
        <dbReference type="Rhea" id="RHEA:19669"/>
        <dbReference type="ChEBI" id="CHEBI:15377"/>
        <dbReference type="ChEBI" id="CHEBI:15378"/>
        <dbReference type="ChEBI" id="CHEBI:37565"/>
        <dbReference type="ChEBI" id="CHEBI:43474"/>
        <dbReference type="ChEBI" id="CHEBI:58189"/>
        <dbReference type="EC" id="3.6.5.4"/>
    </reaction>
</comment>
<dbReference type="HAMAP" id="MF_00920">
    <property type="entry name" value="FtsY"/>
    <property type="match status" value="1"/>
</dbReference>
<evidence type="ECO:0000256" key="9">
    <source>
        <dbReference type="HAMAP-Rule" id="MF_00920"/>
    </source>
</evidence>
<dbReference type="InterPro" id="IPR036225">
    <property type="entry name" value="SRP/SRP_N"/>
</dbReference>
<comment type="subunit">
    <text evidence="9">Part of the signal recognition particle protein translocation system, which is composed of SRP and FtsY.</text>
</comment>
<dbReference type="AlphaFoldDB" id="A0A6A8MBF2"/>
<dbReference type="InterPro" id="IPR042101">
    <property type="entry name" value="SRP54_N_sf"/>
</dbReference>
<dbReference type="GO" id="GO:0003924">
    <property type="term" value="F:GTPase activity"/>
    <property type="evidence" value="ECO:0007669"/>
    <property type="project" value="UniProtKB-UniRule"/>
</dbReference>
<evidence type="ECO:0000256" key="1">
    <source>
        <dbReference type="ARBA" id="ARBA00022475"/>
    </source>
</evidence>
<keyword evidence="2 9" id="KW-0963">Cytoplasm</keyword>
<dbReference type="EMBL" id="VUNB01000004">
    <property type="protein sequence ID" value="MST69214.1"/>
    <property type="molecule type" value="Genomic_DNA"/>
</dbReference>
<evidence type="ECO:0000256" key="8">
    <source>
        <dbReference type="ARBA" id="ARBA00048027"/>
    </source>
</evidence>
<dbReference type="SUPFAM" id="SSF47364">
    <property type="entry name" value="Domain of the SRP/SRP receptor G-proteins"/>
    <property type="match status" value="1"/>
</dbReference>
<keyword evidence="1 9" id="KW-1003">Cell membrane</keyword>
<comment type="subcellular location">
    <subcellularLocation>
        <location evidence="9">Cell membrane</location>
        <topology evidence="9">Peripheral membrane protein</topology>
        <orientation evidence="9">Cytoplasmic side</orientation>
    </subcellularLocation>
    <subcellularLocation>
        <location evidence="9">Cytoplasm</location>
    </subcellularLocation>
</comment>
<evidence type="ECO:0000313" key="11">
    <source>
        <dbReference type="EMBL" id="MST69214.1"/>
    </source>
</evidence>
<comment type="similarity">
    <text evidence="9">Belongs to the GTP-binding SRP family. FtsY subfamily.</text>
</comment>
<feature type="binding site" evidence="9">
    <location>
        <begin position="185"/>
        <end position="189"/>
    </location>
    <ligand>
        <name>GTP</name>
        <dbReference type="ChEBI" id="CHEBI:37565"/>
    </ligand>
</feature>